<organism evidence="3 4">
    <name type="scientific">Kibdelosporangium aridum</name>
    <dbReference type="NCBI Taxonomy" id="2030"/>
    <lineage>
        <taxon>Bacteria</taxon>
        <taxon>Bacillati</taxon>
        <taxon>Actinomycetota</taxon>
        <taxon>Actinomycetes</taxon>
        <taxon>Pseudonocardiales</taxon>
        <taxon>Pseudonocardiaceae</taxon>
        <taxon>Kibdelosporangium</taxon>
    </lineage>
</organism>
<dbReference type="InterPro" id="IPR050570">
    <property type="entry name" value="Cell_wall_metabolism_enzyme"/>
</dbReference>
<dbReference type="GO" id="GO:0004222">
    <property type="term" value="F:metalloendopeptidase activity"/>
    <property type="evidence" value="ECO:0007669"/>
    <property type="project" value="TreeGrafter"/>
</dbReference>
<keyword evidence="4" id="KW-1185">Reference proteome</keyword>
<accession>A0A1Y5XJP2</accession>
<dbReference type="RefSeq" id="WP_084427652.1">
    <property type="nucleotide sequence ID" value="NZ_FWXV01000002.1"/>
</dbReference>
<name>A0A1Y5XJP2_KIBAR</name>
<dbReference type="AlphaFoldDB" id="A0A1Y5XJP2"/>
<dbReference type="OrthoDB" id="1099523at2"/>
<feature type="signal peptide" evidence="1">
    <location>
        <begin position="1"/>
        <end position="28"/>
    </location>
</feature>
<keyword evidence="1" id="KW-0732">Signal</keyword>
<dbReference type="InterPro" id="IPR011055">
    <property type="entry name" value="Dup_hybrid_motif"/>
</dbReference>
<dbReference type="PANTHER" id="PTHR21666:SF270">
    <property type="entry name" value="MUREIN HYDROLASE ACTIVATOR ENVC"/>
    <property type="match status" value="1"/>
</dbReference>
<dbReference type="SUPFAM" id="SSF51261">
    <property type="entry name" value="Duplicated hybrid motif"/>
    <property type="match status" value="1"/>
</dbReference>
<dbReference type="EMBL" id="FWXV01000002">
    <property type="protein sequence ID" value="SMC99075.1"/>
    <property type="molecule type" value="Genomic_DNA"/>
</dbReference>
<evidence type="ECO:0000259" key="2">
    <source>
        <dbReference type="Pfam" id="PF01551"/>
    </source>
</evidence>
<dbReference type="Gene3D" id="2.70.70.10">
    <property type="entry name" value="Glucose Permease (Domain IIA)"/>
    <property type="match status" value="1"/>
</dbReference>
<dbReference type="Pfam" id="PF01551">
    <property type="entry name" value="Peptidase_M23"/>
    <property type="match status" value="1"/>
</dbReference>
<reference evidence="3 4" key="1">
    <citation type="submission" date="2017-04" db="EMBL/GenBank/DDBJ databases">
        <authorList>
            <person name="Afonso C.L."/>
            <person name="Miller P.J."/>
            <person name="Scott M.A."/>
            <person name="Spackman E."/>
            <person name="Goraichik I."/>
            <person name="Dimitrov K.M."/>
            <person name="Suarez D.L."/>
            <person name="Swayne D.E."/>
        </authorList>
    </citation>
    <scope>NUCLEOTIDE SEQUENCE [LARGE SCALE GENOMIC DNA]</scope>
    <source>
        <strain evidence="3 4">DSM 43828</strain>
    </source>
</reference>
<feature type="chain" id="PRO_5012057122" evidence="1">
    <location>
        <begin position="29"/>
        <end position="171"/>
    </location>
</feature>
<dbReference type="PANTHER" id="PTHR21666">
    <property type="entry name" value="PEPTIDASE-RELATED"/>
    <property type="match status" value="1"/>
</dbReference>
<proteinExistence type="predicted"/>
<gene>
    <name evidence="3" type="ORF">SAMN05661093_03633</name>
</gene>
<evidence type="ECO:0000256" key="1">
    <source>
        <dbReference type="SAM" id="SignalP"/>
    </source>
</evidence>
<evidence type="ECO:0000313" key="3">
    <source>
        <dbReference type="EMBL" id="SMC99075.1"/>
    </source>
</evidence>
<sequence length="171" mass="18252">MARRSGRRVLIGATVVLVVVAYHHTSTADTPPVTSPPAGSGNRYVKPVEGRFTSGYGPRRGGPHYGIDIAAPTGTPIRAVTAGTVIEAGPASGFGLWMRIRHPDGTVTVYGHMHTIDQRTGSTVDAGEQIATVGSRGQSTGPHLHFEVWPRGDRSARVDPVPWLSRHGIRY</sequence>
<evidence type="ECO:0000313" key="4">
    <source>
        <dbReference type="Proteomes" id="UP000192674"/>
    </source>
</evidence>
<feature type="domain" description="M23ase beta-sheet core" evidence="2">
    <location>
        <begin position="63"/>
        <end position="153"/>
    </location>
</feature>
<protein>
    <submittedName>
        <fullName evidence="3">Peptidase family M23</fullName>
    </submittedName>
</protein>
<dbReference type="Proteomes" id="UP000192674">
    <property type="component" value="Unassembled WGS sequence"/>
</dbReference>
<dbReference type="InterPro" id="IPR016047">
    <property type="entry name" value="M23ase_b-sheet_dom"/>
</dbReference>
<dbReference type="CDD" id="cd12797">
    <property type="entry name" value="M23_peptidase"/>
    <property type="match status" value="1"/>
</dbReference>